<dbReference type="GO" id="GO:0005886">
    <property type="term" value="C:plasma membrane"/>
    <property type="evidence" value="ECO:0007669"/>
    <property type="project" value="TreeGrafter"/>
</dbReference>
<protein>
    <recommendedName>
        <fullName evidence="2">Phospholipid scramblase</fullName>
    </recommendedName>
</protein>
<evidence type="ECO:0000256" key="1">
    <source>
        <dbReference type="ARBA" id="ARBA00005350"/>
    </source>
</evidence>
<dbReference type="PANTHER" id="PTHR23248:SF9">
    <property type="entry name" value="PHOSPHOLIPID SCRAMBLASE"/>
    <property type="match status" value="1"/>
</dbReference>
<dbReference type="InterPro" id="IPR005552">
    <property type="entry name" value="Scramblase"/>
</dbReference>
<gene>
    <name evidence="3" type="primary">jg11035</name>
    <name evidence="3" type="ORF">PAEG_LOCUS23068</name>
</gene>
<comment type="function">
    <text evidence="2">May mediate accelerated ATP-independent bidirectional transbilayer migration of phospholipids upon binding calcium ions that results in a loss of phospholipid asymmetry in the plasma membrane.</text>
</comment>
<dbReference type="EMBL" id="CAKXAJ010026113">
    <property type="protein sequence ID" value="CAH2256909.1"/>
    <property type="molecule type" value="Genomic_DNA"/>
</dbReference>
<sequence>MTTPESSTGIEMLKTIDRVLIREKTGTYTNNKYVVLTADGTVLLYAKEDSGILNRMLVGKSRAFEIDVFDTSDLEVIGIGLSAPNDVNRRHQTSRWEMLKLSGPGPLILELSTKDLCPAEDFNRLKR</sequence>
<name>A0A8S4SB61_9NEOP</name>
<keyword evidence="2" id="KW-0106">Calcium</keyword>
<dbReference type="GO" id="GO:0017128">
    <property type="term" value="F:phospholipid scramblase activity"/>
    <property type="evidence" value="ECO:0007669"/>
    <property type="project" value="InterPro"/>
</dbReference>
<comment type="caution">
    <text evidence="3">The sequence shown here is derived from an EMBL/GenBank/DDBJ whole genome shotgun (WGS) entry which is preliminary data.</text>
</comment>
<reference evidence="3" key="1">
    <citation type="submission" date="2022-03" db="EMBL/GenBank/DDBJ databases">
        <authorList>
            <person name="Lindestad O."/>
        </authorList>
    </citation>
    <scope>NUCLEOTIDE SEQUENCE</scope>
</reference>
<keyword evidence="4" id="KW-1185">Reference proteome</keyword>
<dbReference type="OrthoDB" id="191150at2759"/>
<proteinExistence type="inferred from homology"/>
<dbReference type="AlphaFoldDB" id="A0A8S4SB61"/>
<keyword evidence="2" id="KW-0449">Lipoprotein</keyword>
<dbReference type="Proteomes" id="UP000838756">
    <property type="component" value="Unassembled WGS sequence"/>
</dbReference>
<comment type="cofactor">
    <cofactor evidence="2">
        <name>Ca(2+)</name>
        <dbReference type="ChEBI" id="CHEBI:29108"/>
    </cofactor>
</comment>
<evidence type="ECO:0000313" key="3">
    <source>
        <dbReference type="EMBL" id="CAH2256909.1"/>
    </source>
</evidence>
<evidence type="ECO:0000313" key="4">
    <source>
        <dbReference type="Proteomes" id="UP000838756"/>
    </source>
</evidence>
<comment type="similarity">
    <text evidence="1 2">Belongs to the phospholipid scramblase family.</text>
</comment>
<evidence type="ECO:0000256" key="2">
    <source>
        <dbReference type="RuleBase" id="RU363116"/>
    </source>
</evidence>
<dbReference type="Pfam" id="PF03803">
    <property type="entry name" value="Scramblase"/>
    <property type="match status" value="1"/>
</dbReference>
<dbReference type="PANTHER" id="PTHR23248">
    <property type="entry name" value="PHOSPHOLIPID SCRAMBLASE-RELATED"/>
    <property type="match status" value="1"/>
</dbReference>
<organism evidence="3 4">
    <name type="scientific">Pararge aegeria aegeria</name>
    <dbReference type="NCBI Taxonomy" id="348720"/>
    <lineage>
        <taxon>Eukaryota</taxon>
        <taxon>Metazoa</taxon>
        <taxon>Ecdysozoa</taxon>
        <taxon>Arthropoda</taxon>
        <taxon>Hexapoda</taxon>
        <taxon>Insecta</taxon>
        <taxon>Pterygota</taxon>
        <taxon>Neoptera</taxon>
        <taxon>Endopterygota</taxon>
        <taxon>Lepidoptera</taxon>
        <taxon>Glossata</taxon>
        <taxon>Ditrysia</taxon>
        <taxon>Papilionoidea</taxon>
        <taxon>Nymphalidae</taxon>
        <taxon>Satyrinae</taxon>
        <taxon>Satyrini</taxon>
        <taxon>Parargina</taxon>
        <taxon>Pararge</taxon>
    </lineage>
</organism>
<accession>A0A8S4SB61</accession>
<keyword evidence="2" id="KW-0564">Palmitate</keyword>